<evidence type="ECO:0000313" key="3">
    <source>
        <dbReference type="EMBL" id="TCU99001.1"/>
    </source>
</evidence>
<name>A0A4R3V607_9BURK</name>
<organism evidence="3 4">
    <name type="scientific">Paracandidimonas soli</name>
    <dbReference type="NCBI Taxonomy" id="1917182"/>
    <lineage>
        <taxon>Bacteria</taxon>
        <taxon>Pseudomonadati</taxon>
        <taxon>Pseudomonadota</taxon>
        <taxon>Betaproteobacteria</taxon>
        <taxon>Burkholderiales</taxon>
        <taxon>Alcaligenaceae</taxon>
        <taxon>Paracandidimonas</taxon>
    </lineage>
</organism>
<gene>
    <name evidence="3" type="ORF">EV686_10499</name>
</gene>
<sequence>MTDTSSDACVLPVRIYYEDTDAGGVVYYANYAKYMERGRTEWLRALGIDQSAMAVREKCLFVVASLAIQYRRPARLDDVIAVNSSVRRVGAASIEFAQSITRDGELLCDGTVKVGCVNADSFRPAHIPPELRLLLEKVSS</sequence>
<evidence type="ECO:0000256" key="2">
    <source>
        <dbReference type="ARBA" id="ARBA00022801"/>
    </source>
</evidence>
<dbReference type="InterPro" id="IPR029069">
    <property type="entry name" value="HotDog_dom_sf"/>
</dbReference>
<comment type="similarity">
    <text evidence="1">Belongs to the 4-hydroxybenzoyl-CoA thioesterase family.</text>
</comment>
<dbReference type="CDD" id="cd00586">
    <property type="entry name" value="4HBT"/>
    <property type="match status" value="1"/>
</dbReference>
<reference evidence="3 4" key="1">
    <citation type="submission" date="2019-03" db="EMBL/GenBank/DDBJ databases">
        <title>Genomic Encyclopedia of Type Strains, Phase IV (KMG-IV): sequencing the most valuable type-strain genomes for metagenomic binning, comparative biology and taxonomic classification.</title>
        <authorList>
            <person name="Goeker M."/>
        </authorList>
    </citation>
    <scope>NUCLEOTIDE SEQUENCE [LARGE SCALE GENOMIC DNA]</scope>
    <source>
        <strain evidence="3 4">DSM 100048</strain>
    </source>
</reference>
<dbReference type="Gene3D" id="3.10.129.10">
    <property type="entry name" value="Hotdog Thioesterase"/>
    <property type="match status" value="1"/>
</dbReference>
<protein>
    <submittedName>
        <fullName evidence="3">Acyl-CoA thioester hydrolase</fullName>
    </submittedName>
</protein>
<proteinExistence type="inferred from homology"/>
<evidence type="ECO:0000313" key="4">
    <source>
        <dbReference type="Proteomes" id="UP000294692"/>
    </source>
</evidence>
<dbReference type="InterPro" id="IPR006684">
    <property type="entry name" value="YbgC/YbaW"/>
</dbReference>
<dbReference type="NCBIfam" id="TIGR02799">
    <property type="entry name" value="thio_ybgC"/>
    <property type="match status" value="1"/>
</dbReference>
<dbReference type="NCBIfam" id="TIGR00051">
    <property type="entry name" value="YbgC/FadM family acyl-CoA thioesterase"/>
    <property type="match status" value="1"/>
</dbReference>
<evidence type="ECO:0000256" key="1">
    <source>
        <dbReference type="ARBA" id="ARBA00005953"/>
    </source>
</evidence>
<keyword evidence="4" id="KW-1185">Reference proteome</keyword>
<dbReference type="InterPro" id="IPR050563">
    <property type="entry name" value="4-hydroxybenzoyl-CoA_TE"/>
</dbReference>
<dbReference type="PANTHER" id="PTHR31793:SF37">
    <property type="entry name" value="ACYL-COA THIOESTER HYDROLASE YBGC"/>
    <property type="match status" value="1"/>
</dbReference>
<dbReference type="RefSeq" id="WP_132476323.1">
    <property type="nucleotide sequence ID" value="NZ_JBEBWM010000061.1"/>
</dbReference>
<keyword evidence="2 3" id="KW-0378">Hydrolase</keyword>
<dbReference type="OrthoDB" id="9808429at2"/>
<dbReference type="AlphaFoldDB" id="A0A4R3V607"/>
<dbReference type="GO" id="GO:0047617">
    <property type="term" value="F:fatty acyl-CoA hydrolase activity"/>
    <property type="evidence" value="ECO:0007669"/>
    <property type="project" value="TreeGrafter"/>
</dbReference>
<dbReference type="SUPFAM" id="SSF54637">
    <property type="entry name" value="Thioesterase/thiol ester dehydrase-isomerase"/>
    <property type="match status" value="1"/>
</dbReference>
<dbReference type="PIRSF" id="PIRSF003230">
    <property type="entry name" value="YbgC"/>
    <property type="match status" value="1"/>
</dbReference>
<dbReference type="Proteomes" id="UP000294692">
    <property type="component" value="Unassembled WGS sequence"/>
</dbReference>
<dbReference type="EMBL" id="SMBX01000004">
    <property type="protein sequence ID" value="TCU99001.1"/>
    <property type="molecule type" value="Genomic_DNA"/>
</dbReference>
<dbReference type="FunFam" id="3.10.129.10:FF:000004">
    <property type="entry name" value="Tol-pal system-associated acyl-CoA thioesterase"/>
    <property type="match status" value="1"/>
</dbReference>
<comment type="caution">
    <text evidence="3">The sequence shown here is derived from an EMBL/GenBank/DDBJ whole genome shotgun (WGS) entry which is preliminary data.</text>
</comment>
<accession>A0A4R3V607</accession>
<dbReference type="Pfam" id="PF13279">
    <property type="entry name" value="4HBT_2"/>
    <property type="match status" value="1"/>
</dbReference>
<dbReference type="PANTHER" id="PTHR31793">
    <property type="entry name" value="4-HYDROXYBENZOYL-COA THIOESTERASE FAMILY MEMBER"/>
    <property type="match status" value="1"/>
</dbReference>
<dbReference type="InterPro" id="IPR014166">
    <property type="entry name" value="Tol-Pal_acyl-CoA_thioesterase"/>
</dbReference>